<dbReference type="Gene3D" id="1.10.287.1060">
    <property type="entry name" value="ESAT-6-like"/>
    <property type="match status" value="1"/>
</dbReference>
<proteinExistence type="predicted"/>
<dbReference type="AlphaFoldDB" id="A0A1X0ILK4"/>
<gene>
    <name evidence="1" type="ORF">BST43_24040</name>
</gene>
<sequence length="214" mass="22836">MAQAMQLTLQQATTALGEIVDHTKSFKQHMQNAEDTLAGIVNDPSKSSGEFVKEFAKRWIANAEAFGEGYSQVNSAGSAAREKFNNFAQISGSGQVPHMEFDTSKPNFGDGITPPGDSDHIAMDYAAVSQGLEEVTQVLGQVEAAVGDLNAALGKLHEFDTGDSADTFQQAAKESVERVEQAQQDLRGGLDFMDDKMGEFSAAEASAIASFGNY</sequence>
<dbReference type="SUPFAM" id="SSF140453">
    <property type="entry name" value="EsxAB dimer-like"/>
    <property type="match status" value="1"/>
</dbReference>
<dbReference type="RefSeq" id="WP_005094975.1">
    <property type="nucleotide sequence ID" value="NZ_MVII01000043.1"/>
</dbReference>
<evidence type="ECO:0000313" key="2">
    <source>
        <dbReference type="Proteomes" id="UP000192434"/>
    </source>
</evidence>
<dbReference type="OrthoDB" id="9910805at2"/>
<evidence type="ECO:0000313" key="1">
    <source>
        <dbReference type="EMBL" id="ORB48958.1"/>
    </source>
</evidence>
<dbReference type="Proteomes" id="UP000192434">
    <property type="component" value="Unassembled WGS sequence"/>
</dbReference>
<protein>
    <submittedName>
        <fullName evidence="1">Uncharacterized protein</fullName>
    </submittedName>
</protein>
<reference evidence="1 2" key="1">
    <citation type="submission" date="2016-12" db="EMBL/GenBank/DDBJ databases">
        <title>The new phylogeny of genus Mycobacterium.</title>
        <authorList>
            <person name="Tortoli E."/>
            <person name="Trovato A."/>
            <person name="Cirillo D.M."/>
        </authorList>
    </citation>
    <scope>NUCLEOTIDE SEQUENCE [LARGE SCALE GENOMIC DNA]</scope>
    <source>
        <strain evidence="1 2">CCUG 66554</strain>
    </source>
</reference>
<accession>A0A1X0ILK4</accession>
<organism evidence="1 2">
    <name type="scientific">Mycobacteroides saopaulense</name>
    <dbReference type="NCBI Taxonomy" id="1578165"/>
    <lineage>
        <taxon>Bacteria</taxon>
        <taxon>Bacillati</taxon>
        <taxon>Actinomycetota</taxon>
        <taxon>Actinomycetes</taxon>
        <taxon>Mycobacteriales</taxon>
        <taxon>Mycobacteriaceae</taxon>
        <taxon>Mycobacteroides</taxon>
    </lineage>
</organism>
<dbReference type="EMBL" id="MVII01000043">
    <property type="protein sequence ID" value="ORB48958.1"/>
    <property type="molecule type" value="Genomic_DNA"/>
</dbReference>
<name>A0A1X0ILK4_9MYCO</name>
<comment type="caution">
    <text evidence="1">The sequence shown here is derived from an EMBL/GenBank/DDBJ whole genome shotgun (WGS) entry which is preliminary data.</text>
</comment>
<dbReference type="InterPro" id="IPR036689">
    <property type="entry name" value="ESAT-6-like_sf"/>
</dbReference>